<dbReference type="AlphaFoldDB" id="A0AAV5SJ29"/>
<keyword evidence="4" id="KW-1185">Reference proteome</keyword>
<feature type="compositionally biased region" description="Basic residues" evidence="1">
    <location>
        <begin position="186"/>
        <end position="202"/>
    </location>
</feature>
<name>A0AAV5SJ29_9BILA</name>
<gene>
    <name evidence="3" type="ORF">PENTCL1PPCAC_1831</name>
</gene>
<reference evidence="3" key="1">
    <citation type="submission" date="2023-10" db="EMBL/GenBank/DDBJ databases">
        <title>Genome assembly of Pristionchus species.</title>
        <authorList>
            <person name="Yoshida K."/>
            <person name="Sommer R.J."/>
        </authorList>
    </citation>
    <scope>NUCLEOTIDE SEQUENCE</scope>
    <source>
        <strain evidence="3">RS0144</strain>
    </source>
</reference>
<comment type="caution">
    <text evidence="3">The sequence shown here is derived from an EMBL/GenBank/DDBJ whole genome shotgun (WGS) entry which is preliminary data.</text>
</comment>
<feature type="region of interest" description="Disordered" evidence="1">
    <location>
        <begin position="165"/>
        <end position="217"/>
    </location>
</feature>
<dbReference type="EMBL" id="BTSX01000001">
    <property type="protein sequence ID" value="GMS79656.1"/>
    <property type="molecule type" value="Genomic_DNA"/>
</dbReference>
<sequence length="497" mass="53439">MWLVSALLMCVTIIEAAQNIPFLELLNSESVAAQLSQQTAQQAARNEKEIMMRNEAPQVKQITLDQRPSEIFGQAFTNLARPLKMQTFDTVAHPELLLAPQGDRRRAPPAAAAAATTATPDASLHAALFSSSPARNASASEFEEDLTRIDDLEKEIRELRKQLEERKAAAADAGAAEETTTEKPKEKKKKRSKKEKKEKHAKAAAAKTAVSSPMKSEVSIDEAVQQAPASGATGNIFTDMIRAFGGSALMGAVMPKPQPQEQRGGEIEIRRDRMHGDTIFSALGNTPIQPELAAAAAPVRAGLNAAATPDVSPFMQLASAFLKGSGGTPRAEGVGTAPLEGIPTNQQSLPSIKEVVPMANENFGIPRGQGCLPFLGEFMQIAYGNCVKEADEAAYSTWSSELQSAVLSGKMDLLKASRESCKRGAEREQCNQLRQAISNCDIMDSLQVATSLQRNLKRCEEISGIVDQNPITVMSQIGNLVNGEFAHGFLNNFLGGR</sequence>
<evidence type="ECO:0000313" key="4">
    <source>
        <dbReference type="Proteomes" id="UP001432027"/>
    </source>
</evidence>
<evidence type="ECO:0000256" key="1">
    <source>
        <dbReference type="SAM" id="MobiDB-lite"/>
    </source>
</evidence>
<keyword evidence="2" id="KW-0732">Signal</keyword>
<evidence type="ECO:0000313" key="3">
    <source>
        <dbReference type="EMBL" id="GMS79656.1"/>
    </source>
</evidence>
<dbReference type="Proteomes" id="UP001432027">
    <property type="component" value="Unassembled WGS sequence"/>
</dbReference>
<feature type="signal peptide" evidence="2">
    <location>
        <begin position="1"/>
        <end position="16"/>
    </location>
</feature>
<accession>A0AAV5SJ29</accession>
<protein>
    <submittedName>
        <fullName evidence="3">Uncharacterized protein</fullName>
    </submittedName>
</protein>
<feature type="chain" id="PRO_5043943999" evidence="2">
    <location>
        <begin position="17"/>
        <end position="497"/>
    </location>
</feature>
<proteinExistence type="predicted"/>
<organism evidence="3 4">
    <name type="scientific">Pristionchus entomophagus</name>
    <dbReference type="NCBI Taxonomy" id="358040"/>
    <lineage>
        <taxon>Eukaryota</taxon>
        <taxon>Metazoa</taxon>
        <taxon>Ecdysozoa</taxon>
        <taxon>Nematoda</taxon>
        <taxon>Chromadorea</taxon>
        <taxon>Rhabditida</taxon>
        <taxon>Rhabditina</taxon>
        <taxon>Diplogasteromorpha</taxon>
        <taxon>Diplogasteroidea</taxon>
        <taxon>Neodiplogasteridae</taxon>
        <taxon>Pristionchus</taxon>
    </lineage>
</organism>
<evidence type="ECO:0000256" key="2">
    <source>
        <dbReference type="SAM" id="SignalP"/>
    </source>
</evidence>